<dbReference type="InterPro" id="IPR006311">
    <property type="entry name" value="TAT_signal"/>
</dbReference>
<feature type="signal peptide" evidence="1">
    <location>
        <begin position="1"/>
        <end position="35"/>
    </location>
</feature>
<accession>A0A3N1MBS7</accession>
<dbReference type="AlphaFoldDB" id="A0A3N1MBS7"/>
<dbReference type="EMBL" id="RJKX01000013">
    <property type="protein sequence ID" value="ROQ00505.1"/>
    <property type="molecule type" value="Genomic_DNA"/>
</dbReference>
<feature type="chain" id="PRO_5018171794" description="TRAP transporter TAXI family solute receptor" evidence="1">
    <location>
        <begin position="36"/>
        <end position="329"/>
    </location>
</feature>
<keyword evidence="3" id="KW-1185">Reference proteome</keyword>
<dbReference type="Proteomes" id="UP000278222">
    <property type="component" value="Unassembled WGS sequence"/>
</dbReference>
<sequence length="329" mass="34129">MVPPNPDPTSLSRRRLLASAVATAAAAAAPAAALAQAQTLVLGTATEGGGFAVYGAALAAALTATDPALTLTLQATPGSGANLPLLEEGRLDLGLIQGTSAYAALAGVGRPATRLRIVAAMYSGPGMFVVRADSPYRRVGDLKGQAIVLGAASSGLVTLARHVLEGLDLDPDRDFRPILLEKAGDGPPMVLDGRAAALWGGGVGWPGFARMAAAPGGARFIGLDADEIARIRQRHPYLAAMTVPADAYPGIDRPLATVGVWNVVMARSDLGDDVAYRLIRTIHRAEAELGRRLEQARETTAANTIAAAERPEFLHPGTARYLREVGLLR</sequence>
<organism evidence="2 3">
    <name type="scientific">Stella humosa</name>
    <dbReference type="NCBI Taxonomy" id="94"/>
    <lineage>
        <taxon>Bacteria</taxon>
        <taxon>Pseudomonadati</taxon>
        <taxon>Pseudomonadota</taxon>
        <taxon>Alphaproteobacteria</taxon>
        <taxon>Rhodospirillales</taxon>
        <taxon>Stellaceae</taxon>
        <taxon>Stella</taxon>
    </lineage>
</organism>
<keyword evidence="1" id="KW-0732">Signal</keyword>
<dbReference type="PANTHER" id="PTHR42941">
    <property type="entry name" value="SLL1037 PROTEIN"/>
    <property type="match status" value="1"/>
</dbReference>
<dbReference type="RefSeq" id="WP_197735783.1">
    <property type="nucleotide sequence ID" value="NZ_AP019700.1"/>
</dbReference>
<dbReference type="NCBIfam" id="TIGR02122">
    <property type="entry name" value="TRAP_TAXI"/>
    <property type="match status" value="1"/>
</dbReference>
<name>A0A3N1MBS7_9PROT</name>
<evidence type="ECO:0000313" key="3">
    <source>
        <dbReference type="Proteomes" id="UP000278222"/>
    </source>
</evidence>
<evidence type="ECO:0000256" key="1">
    <source>
        <dbReference type="SAM" id="SignalP"/>
    </source>
</evidence>
<dbReference type="InterPro" id="IPR011852">
    <property type="entry name" value="TRAP_TAXI"/>
</dbReference>
<dbReference type="PANTHER" id="PTHR42941:SF1">
    <property type="entry name" value="SLL1037 PROTEIN"/>
    <property type="match status" value="1"/>
</dbReference>
<evidence type="ECO:0000313" key="2">
    <source>
        <dbReference type="EMBL" id="ROQ00505.1"/>
    </source>
</evidence>
<gene>
    <name evidence="2" type="ORF">EDC65_2304</name>
</gene>
<protein>
    <recommendedName>
        <fullName evidence="4">TRAP transporter TAXI family solute receptor</fullName>
    </recommendedName>
</protein>
<dbReference type="Pfam" id="PF16868">
    <property type="entry name" value="NMT1_3"/>
    <property type="match status" value="1"/>
</dbReference>
<dbReference type="PROSITE" id="PS51318">
    <property type="entry name" value="TAT"/>
    <property type="match status" value="1"/>
</dbReference>
<comment type="caution">
    <text evidence="2">The sequence shown here is derived from an EMBL/GenBank/DDBJ whole genome shotgun (WGS) entry which is preliminary data.</text>
</comment>
<evidence type="ECO:0008006" key="4">
    <source>
        <dbReference type="Google" id="ProtNLM"/>
    </source>
</evidence>
<reference evidence="2 3" key="1">
    <citation type="submission" date="2018-11" db="EMBL/GenBank/DDBJ databases">
        <title>Genomic Encyclopedia of Type Strains, Phase IV (KMG-IV): sequencing the most valuable type-strain genomes for metagenomic binning, comparative biology and taxonomic classification.</title>
        <authorList>
            <person name="Goeker M."/>
        </authorList>
    </citation>
    <scope>NUCLEOTIDE SEQUENCE [LARGE SCALE GENOMIC DNA]</scope>
    <source>
        <strain evidence="2 3">DSM 5900</strain>
    </source>
</reference>
<dbReference type="Gene3D" id="3.40.190.10">
    <property type="entry name" value="Periplasmic binding protein-like II"/>
    <property type="match status" value="2"/>
</dbReference>
<dbReference type="SUPFAM" id="SSF53850">
    <property type="entry name" value="Periplasmic binding protein-like II"/>
    <property type="match status" value="1"/>
</dbReference>
<proteinExistence type="predicted"/>